<dbReference type="OMA" id="HCVGEFA"/>
<keyword evidence="1" id="KW-0732">Signal</keyword>
<name>A0A427NJK6_9BURK</name>
<dbReference type="GeneID" id="99784895"/>
<protein>
    <submittedName>
        <fullName evidence="2">Uncharacterized protein</fullName>
    </submittedName>
</protein>
<feature type="chain" id="PRO_5019292110" evidence="1">
    <location>
        <begin position="20"/>
        <end position="121"/>
    </location>
</feature>
<dbReference type="RefSeq" id="WP_011694512.1">
    <property type="nucleotide sequence ID" value="NZ_CADETP010000009.1"/>
</dbReference>
<sequence length="121" mass="12588">MKRIALAALALTIVSGAMAAKGELKVSAAQMIEAYTGSGGDKYFDQPVALTGTLLGLEKGFTGKTLAEIGEDVDADQAVRASFVDAAAEQKAQRLVGKRVTLHCVGDFASGIATVRDCRLK</sequence>
<evidence type="ECO:0000313" key="3">
    <source>
        <dbReference type="Proteomes" id="UP000272140"/>
    </source>
</evidence>
<proteinExistence type="predicted"/>
<organism evidence="2 3">
    <name type="scientific">Burkholderia cenocepacia</name>
    <dbReference type="NCBI Taxonomy" id="95486"/>
    <lineage>
        <taxon>Bacteria</taxon>
        <taxon>Pseudomonadati</taxon>
        <taxon>Pseudomonadota</taxon>
        <taxon>Betaproteobacteria</taxon>
        <taxon>Burkholderiales</taxon>
        <taxon>Burkholderiaceae</taxon>
        <taxon>Burkholderia</taxon>
        <taxon>Burkholderia cepacia complex</taxon>
    </lineage>
</organism>
<accession>A0A427NJK6</accession>
<evidence type="ECO:0000256" key="1">
    <source>
        <dbReference type="SAM" id="SignalP"/>
    </source>
</evidence>
<dbReference type="AlphaFoldDB" id="A0A427NJK6"/>
<dbReference type="Proteomes" id="UP000272140">
    <property type="component" value="Unassembled WGS sequence"/>
</dbReference>
<reference evidence="3" key="1">
    <citation type="submission" date="2018-11" db="EMBL/GenBank/DDBJ databases">
        <title>FDA dAtabase for Regulatory Grade micrObial Sequences (FDA-ARGOS): Supporting development and validation of Infectious Disease Dx tests.</title>
        <authorList>
            <person name="Goldberg B."/>
            <person name="Campos J."/>
            <person name="Tallon L."/>
            <person name="Sadzewicz L."/>
            <person name="Zhao X."/>
            <person name="Vavikolanu K."/>
            <person name="Mehta A."/>
            <person name="Aluvathingal J."/>
            <person name="Nadendla S."/>
            <person name="Geyer C."/>
            <person name="Nandy P."/>
            <person name="Yan Y."/>
            <person name="Sichtig H."/>
        </authorList>
    </citation>
    <scope>NUCLEOTIDE SEQUENCE [LARGE SCALE GENOMIC DNA]</scope>
    <source>
        <strain evidence="3">FDAARGOS_544</strain>
    </source>
</reference>
<comment type="caution">
    <text evidence="2">The sequence shown here is derived from an EMBL/GenBank/DDBJ whole genome shotgun (WGS) entry which is preliminary data.</text>
</comment>
<evidence type="ECO:0000313" key="2">
    <source>
        <dbReference type="EMBL" id="RSC02949.1"/>
    </source>
</evidence>
<gene>
    <name evidence="2" type="ORF">EGT41_26595</name>
</gene>
<feature type="signal peptide" evidence="1">
    <location>
        <begin position="1"/>
        <end position="19"/>
    </location>
</feature>
<dbReference type="EMBL" id="RKIO01000004">
    <property type="protein sequence ID" value="RSC02949.1"/>
    <property type="molecule type" value="Genomic_DNA"/>
</dbReference>